<name>A0A060SLP5_PYCCI</name>
<dbReference type="AlphaFoldDB" id="A0A060SLP5"/>
<evidence type="ECO:0000313" key="2">
    <source>
        <dbReference type="Proteomes" id="UP000029665"/>
    </source>
</evidence>
<dbReference type="OrthoDB" id="3164835at2759"/>
<dbReference type="OMA" id="SGMNGIC"/>
<keyword evidence="2" id="KW-1185">Reference proteome</keyword>
<sequence>MEALLRICYPILNPHPDGPLGEVEAILKAAVKYQMEFPIAVLTAELLSRATHAPLSVWAAACRTGLETLARLAAEHTFPAAVLSVERDSDLKGVAAWQLYRLREFWRLKGQVGDEFSFLTVPSATCSGSAPLGIHAPAFRSLSYDDADLVVCSSDGGGVPSP</sequence>
<gene>
    <name evidence="1" type="ORF">BN946_scf185008.g101</name>
</gene>
<dbReference type="EMBL" id="CCBP010000120">
    <property type="protein sequence ID" value="CDO73338.1"/>
    <property type="molecule type" value="Genomic_DNA"/>
</dbReference>
<dbReference type="HOGENOM" id="CLU_1636254_0_0_1"/>
<accession>A0A060SLP5</accession>
<comment type="caution">
    <text evidence="1">The sequence shown here is derived from an EMBL/GenBank/DDBJ whole genome shotgun (WGS) entry which is preliminary data.</text>
</comment>
<organism evidence="1 2">
    <name type="scientific">Pycnoporus cinnabarinus</name>
    <name type="common">Cinnabar-red polypore</name>
    <name type="synonym">Trametes cinnabarina</name>
    <dbReference type="NCBI Taxonomy" id="5643"/>
    <lineage>
        <taxon>Eukaryota</taxon>
        <taxon>Fungi</taxon>
        <taxon>Dikarya</taxon>
        <taxon>Basidiomycota</taxon>
        <taxon>Agaricomycotina</taxon>
        <taxon>Agaricomycetes</taxon>
        <taxon>Polyporales</taxon>
        <taxon>Polyporaceae</taxon>
        <taxon>Trametes</taxon>
    </lineage>
</organism>
<evidence type="ECO:0000313" key="1">
    <source>
        <dbReference type="EMBL" id="CDO73338.1"/>
    </source>
</evidence>
<dbReference type="Proteomes" id="UP000029665">
    <property type="component" value="Unassembled WGS sequence"/>
</dbReference>
<reference evidence="1" key="1">
    <citation type="submission" date="2014-01" db="EMBL/GenBank/DDBJ databases">
        <title>The genome of the white-rot fungus Pycnoporus cinnabarinus: a basidiomycete model with a versatile arsenal for lignocellulosic biomass breakdown.</title>
        <authorList>
            <person name="Levasseur A."/>
            <person name="Lomascolo A."/>
            <person name="Ruiz-Duenas F.J."/>
            <person name="Uzan E."/>
            <person name="Piumi F."/>
            <person name="Kues U."/>
            <person name="Ram A.F.J."/>
            <person name="Murat C."/>
            <person name="Haon M."/>
            <person name="Benoit I."/>
            <person name="Arfi Y."/>
            <person name="Chevret D."/>
            <person name="Drula E."/>
            <person name="Kwon M.J."/>
            <person name="Gouret P."/>
            <person name="Lesage-Meessen L."/>
            <person name="Lombard V."/>
            <person name="Mariette J."/>
            <person name="Noirot C."/>
            <person name="Park J."/>
            <person name="Patyshakuliyeva A."/>
            <person name="Wieneger R.A.B."/>
            <person name="Wosten H.A.B."/>
            <person name="Martin F."/>
            <person name="Coutinho P.M."/>
            <person name="de Vries R."/>
            <person name="Martinez A.T."/>
            <person name="Klopp C."/>
            <person name="Pontarotti P."/>
            <person name="Henrissat B."/>
            <person name="Record E."/>
        </authorList>
    </citation>
    <scope>NUCLEOTIDE SEQUENCE [LARGE SCALE GENOMIC DNA]</scope>
    <source>
        <strain evidence="1">BRFM137</strain>
    </source>
</reference>
<protein>
    <submittedName>
        <fullName evidence="1">Uncharacterized protein</fullName>
    </submittedName>
</protein>
<dbReference type="STRING" id="5643.A0A060SLP5"/>
<proteinExistence type="predicted"/>